<evidence type="ECO:0000256" key="2">
    <source>
        <dbReference type="ARBA" id="ARBA00008226"/>
    </source>
</evidence>
<dbReference type="InterPro" id="IPR002320">
    <property type="entry name" value="Thr-tRNA-ligase_IIa"/>
</dbReference>
<evidence type="ECO:0000256" key="13">
    <source>
        <dbReference type="ARBA" id="ARBA00022917"/>
    </source>
</evidence>
<evidence type="ECO:0000256" key="18">
    <source>
        <dbReference type="ARBA" id="ARBA00049515"/>
    </source>
</evidence>
<evidence type="ECO:0000256" key="21">
    <source>
        <dbReference type="SAM" id="Phobius"/>
    </source>
</evidence>
<keyword evidence="14 21" id="KW-1133">Transmembrane helix</keyword>
<dbReference type="GO" id="GO:0005737">
    <property type="term" value="C:cytoplasm"/>
    <property type="evidence" value="ECO:0007669"/>
    <property type="project" value="UniProtKB-ARBA"/>
</dbReference>
<keyword evidence="6" id="KW-0479">Metal-binding</keyword>
<dbReference type="Pfam" id="PF03129">
    <property type="entry name" value="HGTP_anticodon"/>
    <property type="match status" value="1"/>
</dbReference>
<keyword evidence="10" id="KW-0862">Zinc</keyword>
<dbReference type="InterPro" id="IPR006195">
    <property type="entry name" value="aa-tRNA-synth_II"/>
</dbReference>
<evidence type="ECO:0000313" key="25">
    <source>
        <dbReference type="Proteomes" id="UP001530400"/>
    </source>
</evidence>
<evidence type="ECO:0000256" key="10">
    <source>
        <dbReference type="ARBA" id="ARBA00022833"/>
    </source>
</evidence>
<dbReference type="Gene3D" id="3.30.930.10">
    <property type="entry name" value="Bira Bifunctional Protein, Domain 2"/>
    <property type="match status" value="1"/>
</dbReference>
<evidence type="ECO:0000256" key="1">
    <source>
        <dbReference type="ARBA" id="ARBA00004170"/>
    </source>
</evidence>
<keyword evidence="13" id="KW-0648">Protein biosynthesis</keyword>
<evidence type="ECO:0000256" key="7">
    <source>
        <dbReference type="ARBA" id="ARBA00022737"/>
    </source>
</evidence>
<dbReference type="CDD" id="cd00860">
    <property type="entry name" value="ThrRS_anticodon"/>
    <property type="match status" value="1"/>
</dbReference>
<dbReference type="InterPro" id="IPR018163">
    <property type="entry name" value="Thr/Ala-tRNA-synth_IIc_edit"/>
</dbReference>
<dbReference type="Gene3D" id="3.80.10.10">
    <property type="entry name" value="Ribonuclease Inhibitor"/>
    <property type="match status" value="2"/>
</dbReference>
<dbReference type="Gene3D" id="3.30.54.20">
    <property type="match status" value="1"/>
</dbReference>
<keyword evidence="12 19" id="KW-0904">Protein phosphatase</keyword>
<keyword evidence="16" id="KW-0030">Aminoacyl-tRNA synthetase</keyword>
<keyword evidence="25" id="KW-1185">Reference proteome</keyword>
<evidence type="ECO:0000259" key="23">
    <source>
        <dbReference type="PROSITE" id="PS51746"/>
    </source>
</evidence>
<accession>A0ABD3NGB9</accession>
<dbReference type="InterPro" id="IPR036457">
    <property type="entry name" value="PPM-type-like_dom_sf"/>
</dbReference>
<dbReference type="FunFam" id="3.80.10.10:FF:000129">
    <property type="entry name" value="Leucine-rich repeat receptor-like kinase"/>
    <property type="match status" value="1"/>
</dbReference>
<dbReference type="InterPro" id="IPR036621">
    <property type="entry name" value="Anticodon-bd_dom_sf"/>
</dbReference>
<dbReference type="InterPro" id="IPR001932">
    <property type="entry name" value="PPM-type_phosphatase-like_dom"/>
</dbReference>
<dbReference type="InterPro" id="IPR012947">
    <property type="entry name" value="tRNA_SAD"/>
</dbReference>
<evidence type="ECO:0000256" key="6">
    <source>
        <dbReference type="ARBA" id="ARBA00022723"/>
    </source>
</evidence>
<evidence type="ECO:0000256" key="3">
    <source>
        <dbReference type="ARBA" id="ARBA00013163"/>
    </source>
</evidence>
<dbReference type="PANTHER" id="PTHR11451">
    <property type="entry name" value="THREONINE-TRNA LIGASE"/>
    <property type="match status" value="1"/>
</dbReference>
<dbReference type="Gene3D" id="3.60.40.10">
    <property type="entry name" value="PPM-type phosphatase domain"/>
    <property type="match status" value="1"/>
</dbReference>
<dbReference type="GO" id="GO:0016020">
    <property type="term" value="C:membrane"/>
    <property type="evidence" value="ECO:0007669"/>
    <property type="project" value="UniProtKB-SubCell"/>
</dbReference>
<dbReference type="SMART" id="SM00332">
    <property type="entry name" value="PP2Cc"/>
    <property type="match status" value="1"/>
</dbReference>
<dbReference type="FunFam" id="3.30.54.20:FF:000002">
    <property type="entry name" value="Threonine--tRNA ligase"/>
    <property type="match status" value="1"/>
</dbReference>
<dbReference type="InterPro" id="IPR047246">
    <property type="entry name" value="ThrRS_anticodon"/>
</dbReference>
<evidence type="ECO:0000256" key="16">
    <source>
        <dbReference type="ARBA" id="ARBA00023146"/>
    </source>
</evidence>
<evidence type="ECO:0000256" key="11">
    <source>
        <dbReference type="ARBA" id="ARBA00022840"/>
    </source>
</evidence>
<dbReference type="Pfam" id="PF00481">
    <property type="entry name" value="PP2C"/>
    <property type="match status" value="1"/>
</dbReference>
<reference evidence="24 25" key="1">
    <citation type="submission" date="2024-10" db="EMBL/GenBank/DDBJ databases">
        <title>Updated reference genomes for cyclostephanoid diatoms.</title>
        <authorList>
            <person name="Roberts W.R."/>
            <person name="Alverson A.J."/>
        </authorList>
    </citation>
    <scope>NUCLEOTIDE SEQUENCE [LARGE SCALE GENOMIC DNA]</scope>
    <source>
        <strain evidence="24 25">AJA010-31</strain>
    </source>
</reference>
<proteinExistence type="inferred from homology"/>
<name>A0ABD3NGB9_9STRA</name>
<dbReference type="EC" id="6.1.1.3" evidence="3"/>
<dbReference type="EMBL" id="JALLPJ020001195">
    <property type="protein sequence ID" value="KAL3774413.1"/>
    <property type="molecule type" value="Genomic_DNA"/>
</dbReference>
<dbReference type="InterPro" id="IPR002314">
    <property type="entry name" value="aa-tRNA-synt_IIb"/>
</dbReference>
<dbReference type="FunFam" id="3.40.50.800:FF:000001">
    <property type="entry name" value="Threonine--tRNA ligase"/>
    <property type="match status" value="1"/>
</dbReference>
<keyword evidence="5 21" id="KW-0812">Transmembrane</keyword>
<organism evidence="24 25">
    <name type="scientific">Cyclotella atomus</name>
    <dbReference type="NCBI Taxonomy" id="382360"/>
    <lineage>
        <taxon>Eukaryota</taxon>
        <taxon>Sar</taxon>
        <taxon>Stramenopiles</taxon>
        <taxon>Ochrophyta</taxon>
        <taxon>Bacillariophyta</taxon>
        <taxon>Coscinodiscophyceae</taxon>
        <taxon>Thalassiosirophycidae</taxon>
        <taxon>Stephanodiscales</taxon>
        <taxon>Stephanodiscaceae</taxon>
        <taxon>Cyclotella</taxon>
    </lineage>
</organism>
<feature type="region of interest" description="Disordered" evidence="20">
    <location>
        <begin position="261"/>
        <end position="289"/>
    </location>
</feature>
<evidence type="ECO:0000256" key="17">
    <source>
        <dbReference type="ARBA" id="ARBA00031900"/>
    </source>
</evidence>
<dbReference type="Gene3D" id="3.30.980.10">
    <property type="entry name" value="Threonyl-trna Synthetase, Chain A, domain 2"/>
    <property type="match status" value="1"/>
</dbReference>
<evidence type="ECO:0000256" key="12">
    <source>
        <dbReference type="ARBA" id="ARBA00022912"/>
    </source>
</evidence>
<keyword evidence="11" id="KW-0067">ATP-binding</keyword>
<dbReference type="Gene3D" id="3.40.50.800">
    <property type="entry name" value="Anticodon-binding domain"/>
    <property type="match status" value="1"/>
</dbReference>
<keyword evidence="9 19" id="KW-0378">Hydrolase</keyword>
<dbReference type="FunFam" id="3.30.930.10:FF:000002">
    <property type="entry name" value="Threonine--tRNA ligase"/>
    <property type="match status" value="1"/>
</dbReference>
<gene>
    <name evidence="24" type="ORF">ACHAWO_008811</name>
</gene>
<evidence type="ECO:0000256" key="4">
    <source>
        <dbReference type="ARBA" id="ARBA00022598"/>
    </source>
</evidence>
<dbReference type="SUPFAM" id="SSF55186">
    <property type="entry name" value="ThrRS/AlaRS common domain"/>
    <property type="match status" value="1"/>
</dbReference>
<dbReference type="InterPro" id="IPR032675">
    <property type="entry name" value="LRR_dom_sf"/>
</dbReference>
<evidence type="ECO:0000256" key="8">
    <source>
        <dbReference type="ARBA" id="ARBA00022741"/>
    </source>
</evidence>
<dbReference type="Proteomes" id="UP001530400">
    <property type="component" value="Unassembled WGS sequence"/>
</dbReference>
<evidence type="ECO:0000256" key="5">
    <source>
        <dbReference type="ARBA" id="ARBA00022692"/>
    </source>
</evidence>
<dbReference type="HAMAP" id="MF_00184">
    <property type="entry name" value="Thr_tRNA_synth"/>
    <property type="match status" value="1"/>
</dbReference>
<keyword evidence="15 21" id="KW-0472">Membrane</keyword>
<dbReference type="GO" id="GO:0004721">
    <property type="term" value="F:phosphoprotein phosphatase activity"/>
    <property type="evidence" value="ECO:0007669"/>
    <property type="project" value="UniProtKB-KW"/>
</dbReference>
<dbReference type="PRINTS" id="PR01047">
    <property type="entry name" value="TRNASYNTHTHR"/>
</dbReference>
<feature type="compositionally biased region" description="Basic and acidic residues" evidence="20">
    <location>
        <begin position="269"/>
        <end position="288"/>
    </location>
</feature>
<dbReference type="Pfam" id="PF00560">
    <property type="entry name" value="LRR_1"/>
    <property type="match status" value="2"/>
</dbReference>
<evidence type="ECO:0000256" key="14">
    <source>
        <dbReference type="ARBA" id="ARBA00022989"/>
    </source>
</evidence>
<keyword evidence="8" id="KW-0547">Nucleotide-binding</keyword>
<dbReference type="CDD" id="cd00771">
    <property type="entry name" value="ThrRS_core"/>
    <property type="match status" value="1"/>
</dbReference>
<sequence>MNISPNTLDVRTRSKTLADGTRVKEYKEKLQLSDGSVVQKAKTTRTYPKASIPLKKYVKTCITRSDPDGTVSSSTTTKEKITTADSEGKMKPSRTEKCRLPDGSTVIITEVSTVLDDGCLSTVITKVVTFPKSVAVADVLTSNQPPLPPEYCNISDSECGDMATLKAQSYSSSKGNDNLHQLEDTKSKLETIDRVSEPIPTSSLFYSEDIVVPIPSALDISDVKTSKKKAIIPEASHVPINPQIAEQCAAADIEHGPQNMISHNDNCLESDRESCHSAKSDSTDESGRRFGSGYVSNSTATLPVATPVDAWVVDAEEKPIYEATEYEETPIYKTRRGIIMLVLIILTSVIVSVLITWAGTKSLKSATEVACRSPVLSDLDMETGIPQSLERYALKRDVTWCDIEISDARIQALEWILQKDEMKLKAGDPFLIQRYTLALLAFELGSSSWMHGGEEWLSNEGVCEWYGVSGISNGGLKGNILEELIQIQDNDIVGSAPAEVCALRDKRVFQADCSPEDGVPFFDCDTDCCTTCCAHESRSCLGYEYSAVDVSSDRYVMSGIPEELERTALKRNASFSTLPDSDPRLQALNWILHTDELQLNFTDQDLSQRYTLALMVYQLDYTVWFNDPDLNATDDATSGDIIDWLSPTDACDWFGVTCVDGLVTEIDLSYNQLIGEMPPEIANLKALQKLVLSDNCLFGTMPSELGLLTNLYHLDIATNGLSGLIPEEFFSLSQLSYLDISWQSNNHDNCTASDGRVVQPLYKMGNEDLGWNYGLESNFLEKIGRLQNLVYINIDQNYFTGSISDDIKNLQQLGTLSMATSSATLSLPLSSKTSQNPIPSRAMKIGLQAILLLSANMTTLAFNVARRSLVQHKTLILPSTRSSSPSALISSHRPLANAFRLFSAVAEADVEVEEDLPTNDSDPNLLKLRHTSAHVMAMAVQRTFPEAQVTIGPWIDDGFYYDFYFPPTDENETGRKLTDADLKLIKKEMDKIISADLPIVREEVTREEARARIEKIGEPFKLEILDSIKTEPITIYSLGEEWWDLCAGPHVESTGQLPKKAIQLRNVAGAYWRGDEKREMLQRIYATAWHTPQQLKAHKKRIEEAKKRDHRVLGTKLDLFSIQENAGGGLVFWHPKGSAVRRKIEDFWKESHIREGYDIVYTPHIANLDLWKTSGHFDFYKEGMFDQMEVENESYQIKPMNCPFHCLMYKDSMRSYRDLPFRWGELGTVYRYERSGTLHGLMRVRGFTQDDAHIFCLPEQLQSEIVDVLKLTQSILSRFGFDKYELMISTRPEKSVGSDQIWEDATAALIGALDELGWKYGTDEGGGAFYGPKIDLKIKDAIGRTWQCSTVQCDFNLPERFDLEYVSAEGTRERPIMVHRAIFGSIERFFGILIENTAGDLPFWLAPTQLRLLPVTDAVFDYCKDVAAKANRLGLRVEVDRGSERLAKQIRNAEQGRIPVMAVVGAKEMEEGSLAVRSRKNGDLGSFKVDELLDELKRCDEAAEEMSKLGEITTTAAAASYGRDQRVVNKIATSHTKPSMISPVKRRKHARHMQHLSHERAIDANDVDNHSTLHAVDRSNNISAPKKLRYSIFILLIVVSYRAAFYASNSGLRQEYQSIRPFSSIDKDSHLIGQYTLDYDYAYWAVENETPEDLCISGMIYFPSVDLTTTFREDATNEILRSRLLGNTSELFTDISLISEHVNSSHALLTLKGYKVAPNQDRALIVKLVVGNNTTISDPKGYTQNNDKHTQEALLMGIFDGHGERGHDVSQHVALEFPKTFARLMKQKLIDANYDDWLRKVLITTFVEIDNEEPVKGSGASGGSTASTIFYPGSGSKIYLANVGDSTTIIAHYNKSSRKATIVKQNRKDKPHLEGERRRIEAAGGQVYIPFQHPSSTFGPKDSSRLVITLPGGSQLGLAMSRSIGDAEGKPFGLISEPTVEVFDVHQYYLDMQYSDQQIKDSEWFMIAATDGVFDVIPYDKVVQRLGEGLYITFAVQRTCEQLIREASLLWTKATMQQTYRDDITLGVSKIQLQY</sequence>
<dbReference type="InterPro" id="IPR000222">
    <property type="entry name" value="PP2C_BS"/>
</dbReference>
<dbReference type="InterPro" id="IPR004154">
    <property type="entry name" value="Anticodon-bd"/>
</dbReference>
<dbReference type="GO" id="GO:0046872">
    <property type="term" value="F:metal ion binding"/>
    <property type="evidence" value="ECO:0007669"/>
    <property type="project" value="UniProtKB-KW"/>
</dbReference>
<dbReference type="InterPro" id="IPR045864">
    <property type="entry name" value="aa-tRNA-synth_II/BPL/LPL"/>
</dbReference>
<keyword evidence="7" id="KW-0677">Repeat</keyword>
<evidence type="ECO:0000256" key="15">
    <source>
        <dbReference type="ARBA" id="ARBA00023136"/>
    </source>
</evidence>
<evidence type="ECO:0000256" key="20">
    <source>
        <dbReference type="SAM" id="MobiDB-lite"/>
    </source>
</evidence>
<dbReference type="InterPro" id="IPR033728">
    <property type="entry name" value="ThrRS_core"/>
</dbReference>
<feature type="transmembrane region" description="Helical" evidence="21">
    <location>
        <begin position="338"/>
        <end position="359"/>
    </location>
</feature>
<dbReference type="SUPFAM" id="SSF52954">
    <property type="entry name" value="Class II aaRS ABD-related"/>
    <property type="match status" value="1"/>
</dbReference>
<comment type="similarity">
    <text evidence="2">Belongs to the class-II aminoacyl-tRNA synthetase family.</text>
</comment>
<comment type="similarity">
    <text evidence="19">Belongs to the PP2C family.</text>
</comment>
<protein>
    <recommendedName>
        <fullName evidence="3">threonine--tRNA ligase</fullName>
        <ecNumber evidence="3">6.1.1.3</ecNumber>
    </recommendedName>
    <alternativeName>
        <fullName evidence="17">Threonyl-tRNA synthetase</fullName>
    </alternativeName>
</protein>
<evidence type="ECO:0000313" key="24">
    <source>
        <dbReference type="EMBL" id="KAL3774413.1"/>
    </source>
</evidence>
<feature type="domain" description="PPM-type phosphatase" evidence="23">
    <location>
        <begin position="1733"/>
        <end position="2031"/>
    </location>
</feature>
<comment type="subcellular location">
    <subcellularLocation>
        <location evidence="1">Membrane</location>
        <topology evidence="1">Peripheral membrane protein</topology>
    </subcellularLocation>
</comment>
<dbReference type="PROSITE" id="PS50862">
    <property type="entry name" value="AA_TRNA_LIGASE_II"/>
    <property type="match status" value="1"/>
</dbReference>
<evidence type="ECO:0000256" key="9">
    <source>
        <dbReference type="ARBA" id="ARBA00022801"/>
    </source>
</evidence>
<dbReference type="PROSITE" id="PS51746">
    <property type="entry name" value="PPM_2"/>
    <property type="match status" value="1"/>
</dbReference>
<feature type="compositionally biased region" description="Basic and acidic residues" evidence="20">
    <location>
        <begin position="77"/>
        <end position="97"/>
    </location>
</feature>
<comment type="catalytic activity">
    <reaction evidence="18">
        <text>tRNA(Thr) + L-threonine + ATP = L-threonyl-tRNA(Thr) + AMP + diphosphate + H(+)</text>
        <dbReference type="Rhea" id="RHEA:24624"/>
        <dbReference type="Rhea" id="RHEA-COMP:9670"/>
        <dbReference type="Rhea" id="RHEA-COMP:9704"/>
        <dbReference type="ChEBI" id="CHEBI:15378"/>
        <dbReference type="ChEBI" id="CHEBI:30616"/>
        <dbReference type="ChEBI" id="CHEBI:33019"/>
        <dbReference type="ChEBI" id="CHEBI:57926"/>
        <dbReference type="ChEBI" id="CHEBI:78442"/>
        <dbReference type="ChEBI" id="CHEBI:78534"/>
        <dbReference type="ChEBI" id="CHEBI:456215"/>
        <dbReference type="EC" id="6.1.1.3"/>
    </reaction>
</comment>
<evidence type="ECO:0000256" key="19">
    <source>
        <dbReference type="RuleBase" id="RU003465"/>
    </source>
</evidence>
<dbReference type="GO" id="GO:0004829">
    <property type="term" value="F:threonine-tRNA ligase activity"/>
    <property type="evidence" value="ECO:0007669"/>
    <property type="project" value="UniProtKB-EC"/>
</dbReference>
<dbReference type="SUPFAM" id="SSF55681">
    <property type="entry name" value="Class II aaRS and biotin synthetases"/>
    <property type="match status" value="1"/>
</dbReference>
<dbReference type="InterPro" id="IPR001611">
    <property type="entry name" value="Leu-rich_rpt"/>
</dbReference>
<dbReference type="GO" id="GO:0005524">
    <property type="term" value="F:ATP binding"/>
    <property type="evidence" value="ECO:0007669"/>
    <property type="project" value="UniProtKB-KW"/>
</dbReference>
<dbReference type="NCBIfam" id="TIGR00418">
    <property type="entry name" value="thrS"/>
    <property type="match status" value="1"/>
</dbReference>
<feature type="domain" description="Aminoacyl-transfer RNA synthetases class-II family profile" evidence="22">
    <location>
        <begin position="1109"/>
        <end position="1414"/>
    </location>
</feature>
<dbReference type="SMART" id="SM00863">
    <property type="entry name" value="tRNA_SAD"/>
    <property type="match status" value="1"/>
</dbReference>
<dbReference type="SUPFAM" id="SSF52058">
    <property type="entry name" value="L domain-like"/>
    <property type="match status" value="1"/>
</dbReference>
<feature type="region of interest" description="Disordered" evidence="20">
    <location>
        <begin position="66"/>
        <end position="97"/>
    </location>
</feature>
<dbReference type="Pfam" id="PF00587">
    <property type="entry name" value="tRNA-synt_2b"/>
    <property type="match status" value="1"/>
</dbReference>
<keyword evidence="4" id="KW-0436">Ligase</keyword>
<dbReference type="SUPFAM" id="SSF81606">
    <property type="entry name" value="PP2C-like"/>
    <property type="match status" value="1"/>
</dbReference>
<dbReference type="GO" id="GO:0006412">
    <property type="term" value="P:translation"/>
    <property type="evidence" value="ECO:0007669"/>
    <property type="project" value="UniProtKB-KW"/>
</dbReference>
<comment type="caution">
    <text evidence="24">The sequence shown here is derived from an EMBL/GenBank/DDBJ whole genome shotgun (WGS) entry which is preliminary data.</text>
</comment>
<dbReference type="Pfam" id="PF07973">
    <property type="entry name" value="tRNA_SAD"/>
    <property type="match status" value="1"/>
</dbReference>
<dbReference type="PROSITE" id="PS01032">
    <property type="entry name" value="PPM_1"/>
    <property type="match status" value="1"/>
</dbReference>
<dbReference type="CDD" id="cd00143">
    <property type="entry name" value="PP2Cc"/>
    <property type="match status" value="1"/>
</dbReference>
<evidence type="ECO:0000259" key="22">
    <source>
        <dbReference type="PROSITE" id="PS50862"/>
    </source>
</evidence>
<dbReference type="PANTHER" id="PTHR11451:SF44">
    <property type="entry name" value="THREONINE--TRNA LIGASE, CHLOROPLASTIC_MITOCHONDRIAL 2"/>
    <property type="match status" value="1"/>
</dbReference>